<dbReference type="Proteomes" id="UP001642409">
    <property type="component" value="Unassembled WGS sequence"/>
</dbReference>
<keyword evidence="1" id="KW-0732">Signal</keyword>
<feature type="signal peptide" evidence="1">
    <location>
        <begin position="1"/>
        <end position="20"/>
    </location>
</feature>
<evidence type="ECO:0000256" key="1">
    <source>
        <dbReference type="SAM" id="SignalP"/>
    </source>
</evidence>
<dbReference type="EMBL" id="CAXDID020000132">
    <property type="protein sequence ID" value="CAL6035902.1"/>
    <property type="molecule type" value="Genomic_DNA"/>
</dbReference>
<reference evidence="2" key="1">
    <citation type="submission" date="2023-06" db="EMBL/GenBank/DDBJ databases">
        <authorList>
            <person name="Kurt Z."/>
        </authorList>
    </citation>
    <scope>NUCLEOTIDE SEQUENCE</scope>
</reference>
<reference evidence="3 4" key="2">
    <citation type="submission" date="2024-07" db="EMBL/GenBank/DDBJ databases">
        <authorList>
            <person name="Akdeniz Z."/>
        </authorList>
    </citation>
    <scope>NUCLEOTIDE SEQUENCE [LARGE SCALE GENOMIC DNA]</scope>
</reference>
<feature type="chain" id="PRO_5041668032" evidence="1">
    <location>
        <begin position="21"/>
        <end position="119"/>
    </location>
</feature>
<dbReference type="EMBL" id="CATOUU010000627">
    <property type="protein sequence ID" value="CAI9935942.1"/>
    <property type="molecule type" value="Genomic_DNA"/>
</dbReference>
<keyword evidence="4" id="KW-1185">Reference proteome</keyword>
<name>A0AA86PHI3_9EUKA</name>
<gene>
    <name evidence="2" type="ORF">HINF_LOCUS23587</name>
    <name evidence="3" type="ORF">HINF_LOCUS36154</name>
</gene>
<organism evidence="2">
    <name type="scientific">Hexamita inflata</name>
    <dbReference type="NCBI Taxonomy" id="28002"/>
    <lineage>
        <taxon>Eukaryota</taxon>
        <taxon>Metamonada</taxon>
        <taxon>Diplomonadida</taxon>
        <taxon>Hexamitidae</taxon>
        <taxon>Hexamitinae</taxon>
        <taxon>Hexamita</taxon>
    </lineage>
</organism>
<comment type="caution">
    <text evidence="2">The sequence shown here is derived from an EMBL/GenBank/DDBJ whole genome shotgun (WGS) entry which is preliminary data.</text>
</comment>
<protein>
    <submittedName>
        <fullName evidence="3">Hypothetical_protein</fullName>
    </submittedName>
</protein>
<dbReference type="AlphaFoldDB" id="A0AA86PHI3"/>
<proteinExistence type="predicted"/>
<evidence type="ECO:0000313" key="4">
    <source>
        <dbReference type="Proteomes" id="UP001642409"/>
    </source>
</evidence>
<evidence type="ECO:0000313" key="2">
    <source>
        <dbReference type="EMBL" id="CAI9935942.1"/>
    </source>
</evidence>
<accession>A0AA86PHI3</accession>
<evidence type="ECO:0000313" key="3">
    <source>
        <dbReference type="EMBL" id="CAL6035902.1"/>
    </source>
</evidence>
<sequence length="119" mass="14435">MFIAYILFVLLHLQLQLVSLKSRLAHYMDDYIHVLADPQYIYQIDSQILIQEQHLIRVGLVRQYLMQNEPETIYSKMFQIFWNKIDPKSVHEVFELEIRRRNIQTTVFTVTDPENQMMF</sequence>